<feature type="compositionally biased region" description="Polar residues" evidence="1">
    <location>
        <begin position="755"/>
        <end position="766"/>
    </location>
</feature>
<feature type="region of interest" description="Disordered" evidence="1">
    <location>
        <begin position="659"/>
        <end position="686"/>
    </location>
</feature>
<gene>
    <name evidence="2" type="ORF">WHR41_01595</name>
</gene>
<feature type="region of interest" description="Disordered" evidence="1">
    <location>
        <begin position="156"/>
        <end position="234"/>
    </location>
</feature>
<feature type="region of interest" description="Disordered" evidence="1">
    <location>
        <begin position="1"/>
        <end position="60"/>
    </location>
</feature>
<organism evidence="2 3">
    <name type="scientific">Cladosporium halotolerans</name>
    <dbReference type="NCBI Taxonomy" id="1052096"/>
    <lineage>
        <taxon>Eukaryota</taxon>
        <taxon>Fungi</taxon>
        <taxon>Dikarya</taxon>
        <taxon>Ascomycota</taxon>
        <taxon>Pezizomycotina</taxon>
        <taxon>Dothideomycetes</taxon>
        <taxon>Dothideomycetidae</taxon>
        <taxon>Cladosporiales</taxon>
        <taxon>Cladosporiaceae</taxon>
        <taxon>Cladosporium</taxon>
    </lineage>
</organism>
<feature type="region of interest" description="Disordered" evidence="1">
    <location>
        <begin position="300"/>
        <end position="507"/>
    </location>
</feature>
<comment type="caution">
    <text evidence="2">The sequence shown here is derived from an EMBL/GenBank/DDBJ whole genome shotgun (WGS) entry which is preliminary data.</text>
</comment>
<feature type="compositionally biased region" description="Polar residues" evidence="1">
    <location>
        <begin position="431"/>
        <end position="453"/>
    </location>
</feature>
<sequence length="816" mass="87954">MPSPSLEQMVAEDSDASLKTVSQRTWQNPLIAGPRPIPDTSPTVPASAMGGHQRKPSIRSNIARYSAGSQLSRQLSTNSMASSLDESGNNRLSIPRLGTADRVSIRSVSSVTSLRSDTAVKKIITPRKVSRCSTTVSENGSPAERQKINVLRDISGNACTPSRQPSNATQFSSRSSNGNPFQWDSVPLQKPSALKGSPNARKGHRRQNCVRISTLTPQILGPPPSRPTSPSIMHGIEEEPLDASSDNFMGGLPFVSNQSRLSRPPSATVFAPHLRISTLRASLTSASPVLSSWTTFQEPGIASQPSDSALSASASSGFTGNRSGSRHSGQSSNLSIPSFPSPSKTTVTAVQRDQPVPEFHFTRPSTDEPSFDFGWDRGSPPRFDGSVADNADLPSSPPLPVSKVEEYDPAWPIIDAPRRDGSQEYDPASPTFVQSPKDTDHTSPLASTVTFSDDTARYRRPVSYGEEYQPESPPCSPKTVPQGFDSLPPSTPASRSGSSTPQIDYSNEPLTSAIASTIMARIQTHRPNVTFPGAPILPPPIDDSPVPFPLNTARNRSLSTHSTYLQPQRPAPAPPIPTTLLPGPQKPPSPIGPRSPPAKSLAKQIVTLRRMNSEMDASTSHQTRRYVHGLAREPSPLLPWIGSPDPSESCNDMFDFDFGRDARGGAEEAGEGEVGEGEAPASALDNVDLSDIERRLEGALAGFEVPVAVEEQEREREEGECESPVWARGCAGEEEDEDERSSSVWEDGEKFWDRTSLSTIPGSSPSDADKARAAIQTPRMYAIENHGFGSRWARMRSPSVMVTPRSLYDADGFLKT</sequence>
<dbReference type="AlphaFoldDB" id="A0AB34KYX7"/>
<feature type="compositionally biased region" description="Pro residues" evidence="1">
    <location>
        <begin position="584"/>
        <end position="596"/>
    </location>
</feature>
<evidence type="ECO:0000313" key="2">
    <source>
        <dbReference type="EMBL" id="KAL1589456.1"/>
    </source>
</evidence>
<evidence type="ECO:0000313" key="3">
    <source>
        <dbReference type="Proteomes" id="UP000803884"/>
    </source>
</evidence>
<feature type="region of interest" description="Disordered" evidence="1">
    <location>
        <begin position="564"/>
        <end position="600"/>
    </location>
</feature>
<feature type="compositionally biased region" description="Low complexity" evidence="1">
    <location>
        <begin position="302"/>
        <end position="316"/>
    </location>
</feature>
<reference evidence="2 3" key="1">
    <citation type="journal article" date="2020" name="Microbiol. Resour. Announc.">
        <title>Draft Genome Sequence of a Cladosporium Species Isolated from the Mesophotic Ascidian Didemnum maculosum.</title>
        <authorList>
            <person name="Gioti A."/>
            <person name="Siaperas R."/>
            <person name="Nikolaivits E."/>
            <person name="Le Goff G."/>
            <person name="Ouazzani J."/>
            <person name="Kotoulas G."/>
            <person name="Topakas E."/>
        </authorList>
    </citation>
    <scope>NUCLEOTIDE SEQUENCE [LARGE SCALE GENOMIC DNA]</scope>
    <source>
        <strain evidence="2 3">TM138-S3</strain>
    </source>
</reference>
<name>A0AB34KYX7_9PEZI</name>
<accession>A0AB34KYX7</accession>
<protein>
    <submittedName>
        <fullName evidence="2">Uncharacterized protein</fullName>
    </submittedName>
</protein>
<evidence type="ECO:0000256" key="1">
    <source>
        <dbReference type="SAM" id="MobiDB-lite"/>
    </source>
</evidence>
<keyword evidence="3" id="KW-1185">Reference proteome</keyword>
<dbReference type="Proteomes" id="UP000803884">
    <property type="component" value="Unassembled WGS sequence"/>
</dbReference>
<dbReference type="EMBL" id="JAAQHG020000004">
    <property type="protein sequence ID" value="KAL1589456.1"/>
    <property type="molecule type" value="Genomic_DNA"/>
</dbReference>
<feature type="compositionally biased region" description="Polar residues" evidence="1">
    <location>
        <begin position="157"/>
        <end position="182"/>
    </location>
</feature>
<proteinExistence type="predicted"/>
<dbReference type="GeneID" id="96003039"/>
<feature type="compositionally biased region" description="Polar residues" evidence="1">
    <location>
        <begin position="317"/>
        <end position="351"/>
    </location>
</feature>
<feature type="region of interest" description="Disordered" evidence="1">
    <location>
        <begin position="711"/>
        <end position="772"/>
    </location>
</feature>
<feature type="compositionally biased region" description="Polar residues" evidence="1">
    <location>
        <begin position="492"/>
        <end position="507"/>
    </location>
</feature>
<dbReference type="RefSeq" id="XP_069232561.1">
    <property type="nucleotide sequence ID" value="XM_069370201.1"/>
</dbReference>
<feature type="compositionally biased region" description="Polar residues" evidence="1">
    <location>
        <begin position="17"/>
        <end position="28"/>
    </location>
</feature>